<accession>J7M8E9</accession>
<evidence type="ECO:0000256" key="1">
    <source>
        <dbReference type="ARBA" id="ARBA00001946"/>
    </source>
</evidence>
<keyword evidence="17" id="KW-1185">Reference proteome</keyword>
<feature type="domain" description="tRNAHis guanylyltransferase catalytic" evidence="14">
    <location>
        <begin position="6"/>
        <end position="147"/>
    </location>
</feature>
<dbReference type="EMBL" id="AP011946">
    <property type="protein sequence ID" value="BAM38768.1"/>
    <property type="molecule type" value="Genomic_DNA"/>
</dbReference>
<evidence type="ECO:0000256" key="3">
    <source>
        <dbReference type="ARBA" id="ARBA00012511"/>
    </source>
</evidence>
<keyword evidence="6" id="KW-0548">Nucleotidyltransferase</keyword>
<feature type="compositionally biased region" description="Polar residues" evidence="13">
    <location>
        <begin position="359"/>
        <end position="373"/>
    </location>
</feature>
<feature type="domain" description="Thg1 C-terminal" evidence="15">
    <location>
        <begin position="150"/>
        <end position="294"/>
    </location>
</feature>
<dbReference type="KEGG" id="tot:TOT_010000235"/>
<keyword evidence="7" id="KW-0479">Metal-binding</keyword>
<evidence type="ECO:0000256" key="5">
    <source>
        <dbReference type="ARBA" id="ARBA00022694"/>
    </source>
</evidence>
<evidence type="ECO:0000256" key="10">
    <source>
        <dbReference type="ARBA" id="ARBA00023134"/>
    </source>
</evidence>
<evidence type="ECO:0000256" key="12">
    <source>
        <dbReference type="ARBA" id="ARBA00047281"/>
    </source>
</evidence>
<reference evidence="16 17" key="1">
    <citation type="journal article" date="2012" name="MBio">
        <title>Comparative genome analysis of three eukaryotic parasites with differing abilities to transform leukocytes reveals key mediators of Theileria-induced leukocyte transformation.</title>
        <authorList>
            <person name="Hayashida K."/>
            <person name="Hara Y."/>
            <person name="Abe T."/>
            <person name="Yamasaki C."/>
            <person name="Toyoda A."/>
            <person name="Kosuge T."/>
            <person name="Suzuki Y."/>
            <person name="Sato Y."/>
            <person name="Kawashima S."/>
            <person name="Katayama T."/>
            <person name="Wakaguri H."/>
            <person name="Inoue N."/>
            <person name="Homma K."/>
            <person name="Tada-Umezaki M."/>
            <person name="Yagi Y."/>
            <person name="Fujii Y."/>
            <person name="Habara T."/>
            <person name="Kanehisa M."/>
            <person name="Watanabe H."/>
            <person name="Ito K."/>
            <person name="Gojobori T."/>
            <person name="Sugawara H."/>
            <person name="Imanishi T."/>
            <person name="Weir W."/>
            <person name="Gardner M."/>
            <person name="Pain A."/>
            <person name="Shiels B."/>
            <person name="Hattori M."/>
            <person name="Nene V."/>
            <person name="Sugimoto C."/>
        </authorList>
    </citation>
    <scope>NUCLEOTIDE SEQUENCE [LARGE SCALE GENOMIC DNA]</scope>
    <source>
        <strain evidence="16 17">Shintoku</strain>
    </source>
</reference>
<evidence type="ECO:0000256" key="7">
    <source>
        <dbReference type="ARBA" id="ARBA00022723"/>
    </source>
</evidence>
<dbReference type="Proteomes" id="UP000003786">
    <property type="component" value="Chromosome 1"/>
</dbReference>
<organism evidence="16 17">
    <name type="scientific">Theileria orientalis strain Shintoku</name>
    <dbReference type="NCBI Taxonomy" id="869250"/>
    <lineage>
        <taxon>Eukaryota</taxon>
        <taxon>Sar</taxon>
        <taxon>Alveolata</taxon>
        <taxon>Apicomplexa</taxon>
        <taxon>Aconoidasida</taxon>
        <taxon>Piroplasmida</taxon>
        <taxon>Theileriidae</taxon>
        <taxon>Theileria</taxon>
    </lineage>
</organism>
<protein>
    <recommendedName>
        <fullName evidence="3">tRNA(His) guanylyltransferase</fullName>
        <ecNumber evidence="3">2.7.7.79</ecNumber>
    </recommendedName>
    <alternativeName>
        <fullName evidence="11">tRNA-histidine guanylyltransferase</fullName>
    </alternativeName>
</protein>
<dbReference type="Pfam" id="PF14413">
    <property type="entry name" value="Thg1C"/>
    <property type="match status" value="1"/>
</dbReference>
<gene>
    <name evidence="16" type="ORF">TOT_010000235</name>
</gene>
<dbReference type="eggNOG" id="KOG2721">
    <property type="taxonomic scope" value="Eukaryota"/>
</dbReference>
<evidence type="ECO:0000256" key="4">
    <source>
        <dbReference type="ARBA" id="ARBA00022679"/>
    </source>
</evidence>
<evidence type="ECO:0000256" key="6">
    <source>
        <dbReference type="ARBA" id="ARBA00022695"/>
    </source>
</evidence>
<dbReference type="InterPro" id="IPR024956">
    <property type="entry name" value="tRNAHis_GuaTrfase_cat"/>
</dbReference>
<dbReference type="PANTHER" id="PTHR12729">
    <property type="entry name" value="TRNA(HIS) GUANYLYLTRANSFERASE-RELATED"/>
    <property type="match status" value="1"/>
</dbReference>
<dbReference type="PANTHER" id="PTHR12729:SF6">
    <property type="entry name" value="TRNA(HIS) GUANYLYLTRANSFERASE-RELATED"/>
    <property type="match status" value="1"/>
</dbReference>
<sequence length="414" mass="47295">MANSKYTYVRDFEEDTTLLNECWTVIRVDGRSFGVFSDKHNFRKPNEPKALALINTAAVYLMSKFDDIILAYGHSDEYRYLNQFICLIHFSFLLKRSTRLYNRRKQKILSSIVSTFSSAYCHFWNLFFPDQPLLSVPSFDGRIVLYPTYQTVVDYFSWRHVDCHINNQYNTCFWCLVLDGKSNTEAYDWLKGTTKVEKNEYIFSSRGLNYNNLPNIFKKGTTLIKCNNSTPEIESNLNDLKANDVECVPDANMVDSSRRISLTVDSSEIENLETIVKNTALKHNILVLHCDVVKDSFWKFAGPIVFALTGPLSCRNAMFRSISTAVISEAHISSSKEPDGSKFTNGTKSTLEGTILDVNTYTGPSAKSSSQRRGQIRKRRSNSAPNRPFEDAVVTTKVDEITKNYSGRQVWNDT</sequence>
<dbReference type="GeneID" id="20713181"/>
<comment type="cofactor">
    <cofactor evidence="1">
        <name>Mg(2+)</name>
        <dbReference type="ChEBI" id="CHEBI:18420"/>
    </cofactor>
</comment>
<dbReference type="GO" id="GO:0005525">
    <property type="term" value="F:GTP binding"/>
    <property type="evidence" value="ECO:0007669"/>
    <property type="project" value="UniProtKB-KW"/>
</dbReference>
<dbReference type="OrthoDB" id="62560at2759"/>
<dbReference type="RefSeq" id="XP_009689069.1">
    <property type="nucleotide sequence ID" value="XM_009690774.1"/>
</dbReference>
<dbReference type="VEuPathDB" id="PiroplasmaDB:TOT_010000235"/>
<evidence type="ECO:0000313" key="17">
    <source>
        <dbReference type="Proteomes" id="UP000003786"/>
    </source>
</evidence>
<keyword evidence="8" id="KW-0547">Nucleotide-binding</keyword>
<dbReference type="AlphaFoldDB" id="J7M8E9"/>
<comment type="catalytic activity">
    <reaction evidence="12">
        <text>a 5'-end ribonucleotide-tRNA(His) + GTP + ATP + H2O = a 5'-end phospho-guanosine-ribonucleotide-tRNA(His) + AMP + 2 diphosphate + H(+)</text>
        <dbReference type="Rhea" id="RHEA:54564"/>
        <dbReference type="Rhea" id="RHEA-COMP:14193"/>
        <dbReference type="Rhea" id="RHEA-COMP:14917"/>
        <dbReference type="ChEBI" id="CHEBI:15377"/>
        <dbReference type="ChEBI" id="CHEBI:15378"/>
        <dbReference type="ChEBI" id="CHEBI:30616"/>
        <dbReference type="ChEBI" id="CHEBI:33019"/>
        <dbReference type="ChEBI" id="CHEBI:37565"/>
        <dbReference type="ChEBI" id="CHEBI:138282"/>
        <dbReference type="ChEBI" id="CHEBI:141847"/>
        <dbReference type="ChEBI" id="CHEBI:456215"/>
        <dbReference type="EC" id="2.7.7.79"/>
    </reaction>
</comment>
<comment type="similarity">
    <text evidence="2">Belongs to the tRNA(His) guanylyltransferase family.</text>
</comment>
<evidence type="ECO:0000256" key="8">
    <source>
        <dbReference type="ARBA" id="ARBA00022741"/>
    </source>
</evidence>
<keyword evidence="10" id="KW-0342">GTP-binding</keyword>
<dbReference type="STRING" id="869250.J7M8E9"/>
<dbReference type="InterPro" id="IPR025845">
    <property type="entry name" value="Thg1_C_dom"/>
</dbReference>
<evidence type="ECO:0000259" key="14">
    <source>
        <dbReference type="Pfam" id="PF04446"/>
    </source>
</evidence>
<evidence type="ECO:0000256" key="11">
    <source>
        <dbReference type="ARBA" id="ARBA00032480"/>
    </source>
</evidence>
<evidence type="ECO:0000256" key="13">
    <source>
        <dbReference type="SAM" id="MobiDB-lite"/>
    </source>
</evidence>
<keyword evidence="4" id="KW-0808">Transferase</keyword>
<dbReference type="InterPro" id="IPR007537">
    <property type="entry name" value="tRNAHis_GuaTrfase_Thg1"/>
</dbReference>
<evidence type="ECO:0000259" key="15">
    <source>
        <dbReference type="Pfam" id="PF14413"/>
    </source>
</evidence>
<keyword evidence="9" id="KW-0460">Magnesium</keyword>
<dbReference type="GO" id="GO:0006400">
    <property type="term" value="P:tRNA modification"/>
    <property type="evidence" value="ECO:0007669"/>
    <property type="project" value="InterPro"/>
</dbReference>
<dbReference type="EC" id="2.7.7.79" evidence="3"/>
<dbReference type="InterPro" id="IPR038469">
    <property type="entry name" value="tRNAHis_GuaTrfase_Thg1_sf"/>
</dbReference>
<proteinExistence type="inferred from homology"/>
<feature type="region of interest" description="Disordered" evidence="13">
    <location>
        <begin position="359"/>
        <end position="391"/>
    </location>
</feature>
<dbReference type="GO" id="GO:0008193">
    <property type="term" value="F:tRNA guanylyltransferase activity"/>
    <property type="evidence" value="ECO:0007669"/>
    <property type="project" value="UniProtKB-EC"/>
</dbReference>
<dbReference type="Gene3D" id="3.30.70.3000">
    <property type="match status" value="1"/>
</dbReference>
<dbReference type="GO" id="GO:0000287">
    <property type="term" value="F:magnesium ion binding"/>
    <property type="evidence" value="ECO:0007669"/>
    <property type="project" value="InterPro"/>
</dbReference>
<evidence type="ECO:0000256" key="2">
    <source>
        <dbReference type="ARBA" id="ARBA00010113"/>
    </source>
</evidence>
<dbReference type="Pfam" id="PF04446">
    <property type="entry name" value="Thg1"/>
    <property type="match status" value="1"/>
</dbReference>
<keyword evidence="5" id="KW-0819">tRNA processing</keyword>
<dbReference type="FunFam" id="3.30.70.3000:FF:000001">
    <property type="entry name" value="tRNA(His) guanylyltransferase"/>
    <property type="match status" value="1"/>
</dbReference>
<name>J7M8E9_THEOR</name>
<evidence type="ECO:0000313" key="16">
    <source>
        <dbReference type="EMBL" id="BAM38768.1"/>
    </source>
</evidence>
<evidence type="ECO:0000256" key="9">
    <source>
        <dbReference type="ARBA" id="ARBA00022842"/>
    </source>
</evidence>